<dbReference type="EMBL" id="VLLE01000005">
    <property type="protein sequence ID" value="TWI80508.1"/>
    <property type="molecule type" value="Genomic_DNA"/>
</dbReference>
<evidence type="ECO:0000259" key="2">
    <source>
        <dbReference type="SMART" id="SM01080"/>
    </source>
</evidence>
<evidence type="ECO:0000313" key="3">
    <source>
        <dbReference type="EMBL" id="TWI80508.1"/>
    </source>
</evidence>
<comment type="caution">
    <text evidence="3">The sequence shown here is derived from an EMBL/GenBank/DDBJ whole genome shotgun (WGS) entry which is preliminary data.</text>
</comment>
<dbReference type="OrthoDB" id="1403562at2"/>
<keyword evidence="4" id="KW-1185">Reference proteome</keyword>
<proteinExistence type="predicted"/>
<feature type="transmembrane region" description="Helical" evidence="1">
    <location>
        <begin position="394"/>
        <end position="416"/>
    </location>
</feature>
<feature type="transmembrane region" description="Helical" evidence="1">
    <location>
        <begin position="48"/>
        <end position="67"/>
    </location>
</feature>
<gene>
    <name evidence="3" type="ORF">IQ13_3185</name>
</gene>
<feature type="domain" description="CHASE2" evidence="2">
    <location>
        <begin position="77"/>
        <end position="349"/>
    </location>
</feature>
<dbReference type="InterPro" id="IPR007890">
    <property type="entry name" value="CHASE2"/>
</dbReference>
<feature type="transmembrane region" description="Helical" evidence="1">
    <location>
        <begin position="366"/>
        <end position="388"/>
    </location>
</feature>
<evidence type="ECO:0000256" key="1">
    <source>
        <dbReference type="SAM" id="Phobius"/>
    </source>
</evidence>
<keyword evidence="1" id="KW-1133">Transmembrane helix</keyword>
<accession>A0A562SH80</accession>
<keyword evidence="1" id="KW-0812">Transmembrane</keyword>
<feature type="transmembrane region" description="Helical" evidence="1">
    <location>
        <begin position="307"/>
        <end position="326"/>
    </location>
</feature>
<organism evidence="3 4">
    <name type="scientific">Lacibacter cauensis</name>
    <dbReference type="NCBI Taxonomy" id="510947"/>
    <lineage>
        <taxon>Bacteria</taxon>
        <taxon>Pseudomonadati</taxon>
        <taxon>Bacteroidota</taxon>
        <taxon>Chitinophagia</taxon>
        <taxon>Chitinophagales</taxon>
        <taxon>Chitinophagaceae</taxon>
        <taxon>Lacibacter</taxon>
    </lineage>
</organism>
<sequence length="431" mass="49927">MHPTKTTKKTKSTPGVFRKFFTKLYQLIRKAFHWLHHFYLRYLYKRDTILATISVFLVIGLLGLIPINTGILNPFKTALKDLDFNDISYSVLKKNAGTPIDNRIIIVNIGNADRMGLALMIEKLRAAKPKAIGLDVEFNGPREPEKDSLMRYVVSNTPELVLASRLDWKNKTEPLDVGYFGIFTKNSGYVNLIGEDGGTIRYFSPFEKANDRLYKSFPAAIAEKANKEAFQHLLQRKRAFEVIHYTRTIEQYMVLDGEDVIQDNIAPELLKDKIILMGYINADPYNVEDKHYTPLNKKFAGKSTPDMYGIIIHANIISMILDANYIREIPTWLFWIITILIAWLHVALFMRYYIEDHIWFHLVAKLAQIFFAILSVYIGIVFFDWFSIKIDTKISLIVIILAIDIIYFYEALAVWLHTKFGFHTNFHSKAH</sequence>
<evidence type="ECO:0000313" key="4">
    <source>
        <dbReference type="Proteomes" id="UP000316167"/>
    </source>
</evidence>
<dbReference type="RefSeq" id="WP_144887504.1">
    <property type="nucleotide sequence ID" value="NZ_VLLE01000005.1"/>
</dbReference>
<feature type="transmembrane region" description="Helical" evidence="1">
    <location>
        <begin position="332"/>
        <end position="354"/>
    </location>
</feature>
<dbReference type="Pfam" id="PF05226">
    <property type="entry name" value="CHASE2"/>
    <property type="match status" value="1"/>
</dbReference>
<protein>
    <submittedName>
        <fullName evidence="3">CHASE2 domain-containing sensor protein</fullName>
    </submittedName>
</protein>
<dbReference type="Proteomes" id="UP000316167">
    <property type="component" value="Unassembled WGS sequence"/>
</dbReference>
<keyword evidence="1" id="KW-0472">Membrane</keyword>
<reference evidence="3 4" key="1">
    <citation type="journal article" date="2015" name="Stand. Genomic Sci.">
        <title>Genomic Encyclopedia of Bacterial and Archaeal Type Strains, Phase III: the genomes of soil and plant-associated and newly described type strains.</title>
        <authorList>
            <person name="Whitman W.B."/>
            <person name="Woyke T."/>
            <person name="Klenk H.P."/>
            <person name="Zhou Y."/>
            <person name="Lilburn T.G."/>
            <person name="Beck B.J."/>
            <person name="De Vos P."/>
            <person name="Vandamme P."/>
            <person name="Eisen J.A."/>
            <person name="Garrity G."/>
            <person name="Hugenholtz P."/>
            <person name="Kyrpides N.C."/>
        </authorList>
    </citation>
    <scope>NUCLEOTIDE SEQUENCE [LARGE SCALE GENOMIC DNA]</scope>
    <source>
        <strain evidence="3 4">CGMCC 1.7271</strain>
    </source>
</reference>
<dbReference type="SMART" id="SM01080">
    <property type="entry name" value="CHASE2"/>
    <property type="match status" value="1"/>
</dbReference>
<name>A0A562SH80_9BACT</name>
<dbReference type="AlphaFoldDB" id="A0A562SH80"/>